<comment type="subunit">
    <text evidence="5">Homodimer. Interacts with FtsZ.</text>
</comment>
<evidence type="ECO:0000256" key="5">
    <source>
        <dbReference type="HAMAP-Rule" id="MF_01197"/>
    </source>
</evidence>
<evidence type="ECO:0000256" key="2">
    <source>
        <dbReference type="ARBA" id="ARBA00023210"/>
    </source>
</evidence>
<dbReference type="EMBL" id="CP014672">
    <property type="protein sequence ID" value="ANW98918.1"/>
    <property type="molecule type" value="Genomic_DNA"/>
</dbReference>
<comment type="similarity">
    <text evidence="5">Belongs to the SepF family.</text>
</comment>
<keyword evidence="1 5" id="KW-0132">Cell division</keyword>
<dbReference type="PANTHER" id="PTHR35798:SF1">
    <property type="entry name" value="CELL DIVISION PROTEIN SEPF"/>
    <property type="match status" value="1"/>
</dbReference>
<accession>A0A1B1YDU1</accession>
<protein>
    <recommendedName>
        <fullName evidence="5">Cell division protein SepF</fullName>
    </recommendedName>
</protein>
<evidence type="ECO:0000256" key="1">
    <source>
        <dbReference type="ARBA" id="ARBA00022618"/>
    </source>
</evidence>
<proteinExistence type="inferred from homology"/>
<dbReference type="OrthoDB" id="9815206at2"/>
<dbReference type="GO" id="GO:0000917">
    <property type="term" value="P:division septum assembly"/>
    <property type="evidence" value="ECO:0007669"/>
    <property type="project" value="UniProtKB-KW"/>
</dbReference>
<evidence type="ECO:0000256" key="4">
    <source>
        <dbReference type="ARBA" id="ARBA00044936"/>
    </source>
</evidence>
<comment type="function">
    <text evidence="4 5">Cell division protein that is part of the divisome complex and is recruited early to the Z-ring. Probably stimulates Z-ring formation, perhaps through the cross-linking of FtsZ protofilaments. Its function overlaps with FtsA.</text>
</comment>
<dbReference type="InterPro" id="IPR038594">
    <property type="entry name" value="SepF-like_sf"/>
</dbReference>
<dbReference type="PANTHER" id="PTHR35798">
    <property type="entry name" value="CELL DIVISION PROTEIN SEPF"/>
    <property type="match status" value="1"/>
</dbReference>
<dbReference type="Proteomes" id="UP000092971">
    <property type="component" value="Chromosome"/>
</dbReference>
<dbReference type="GO" id="GO:0043093">
    <property type="term" value="P:FtsZ-dependent cytokinesis"/>
    <property type="evidence" value="ECO:0007669"/>
    <property type="project" value="UniProtKB-UniRule"/>
</dbReference>
<keyword evidence="3 5" id="KW-0131">Cell cycle</keyword>
<dbReference type="AlphaFoldDB" id="A0A1B1YDU1"/>
<reference evidence="6 7" key="1">
    <citation type="submission" date="2016-02" db="EMBL/GenBank/DDBJ databases">
        <title>Comparison of Clostridium stercorarium subspecies using comparative genomics and transcriptomics.</title>
        <authorList>
            <person name="Schellenberg J."/>
            <person name="Thallinger G."/>
            <person name="Levin D.B."/>
            <person name="Zhang X."/>
            <person name="Alvare G."/>
            <person name="Fristensky B."/>
            <person name="Sparling R."/>
        </authorList>
    </citation>
    <scope>NUCLEOTIDE SEQUENCE [LARGE SCALE GENOMIC DNA]</scope>
    <source>
        <strain evidence="6 7">DSM 2910</strain>
    </source>
</reference>
<keyword evidence="5" id="KW-0963">Cytoplasm</keyword>
<dbReference type="RefSeq" id="WP_015359252.1">
    <property type="nucleotide sequence ID" value="NZ_CP014672.1"/>
</dbReference>
<gene>
    <name evidence="5" type="primary">sepF</name>
    <name evidence="6" type="ORF">CSTERTH_07730</name>
</gene>
<dbReference type="GO" id="GO:0005737">
    <property type="term" value="C:cytoplasm"/>
    <property type="evidence" value="ECO:0007669"/>
    <property type="project" value="UniProtKB-SubCell"/>
</dbReference>
<comment type="subcellular location">
    <subcellularLocation>
        <location evidence="5">Cytoplasm</location>
    </subcellularLocation>
    <text evidence="5">Localizes to the division site, in a FtsZ-dependent manner.</text>
</comment>
<name>A0A1B1YDU1_THEST</name>
<keyword evidence="2 5" id="KW-0717">Septation</keyword>
<dbReference type="InterPro" id="IPR023052">
    <property type="entry name" value="Cell_div_SepF"/>
</dbReference>
<sequence length="150" mass="16895">MANILNKMLDFVGWESEETEDEYYDDEEVVEVDKKENRKVSIGRKNQGKVLNLNGNANAKVVIVFPKNINDAKDICDHLRANRSIVMNVEDVEIQTAQRIVDFLSGAVYSLDGNIQKVSSGIFIATPNSVDILGDVKEELKEDGVFTWMK</sequence>
<evidence type="ECO:0000313" key="7">
    <source>
        <dbReference type="Proteomes" id="UP000092971"/>
    </source>
</evidence>
<dbReference type="InterPro" id="IPR007561">
    <property type="entry name" value="Cell_div_SepF/SepF-rel"/>
</dbReference>
<dbReference type="Pfam" id="PF04472">
    <property type="entry name" value="SepF"/>
    <property type="match status" value="1"/>
</dbReference>
<dbReference type="HAMAP" id="MF_01197">
    <property type="entry name" value="SepF"/>
    <property type="match status" value="1"/>
</dbReference>
<dbReference type="Gene3D" id="3.30.110.150">
    <property type="entry name" value="SepF-like protein"/>
    <property type="match status" value="1"/>
</dbReference>
<evidence type="ECO:0000313" key="6">
    <source>
        <dbReference type="EMBL" id="ANW98918.1"/>
    </source>
</evidence>
<evidence type="ECO:0000256" key="3">
    <source>
        <dbReference type="ARBA" id="ARBA00023306"/>
    </source>
</evidence>
<organism evidence="6 7">
    <name type="scientific">Thermoclostridium stercorarium subsp. thermolacticum DSM 2910</name>
    <dbReference type="NCBI Taxonomy" id="1121336"/>
    <lineage>
        <taxon>Bacteria</taxon>
        <taxon>Bacillati</taxon>
        <taxon>Bacillota</taxon>
        <taxon>Clostridia</taxon>
        <taxon>Eubacteriales</taxon>
        <taxon>Oscillospiraceae</taxon>
        <taxon>Thermoclostridium</taxon>
    </lineage>
</organism>